<sequence length="645" mass="73934">MWVLFAVFLRAEEGDGWRDAIALEHIEEVRKSLDHGKKYYSISSAISEERLKWVEMCLDDLKFRKFDERYDYQVIESKVLGDFCMTILMAEEDGAPFDVNIMSLGFCRIGGAWKAAPVLGSFLLVDEKGYSAEREKSKMVLRQWAENRSRKHRLIVASEKEKSLLEEVKRYQANDAVLKSGSREDAVAFFFKMLQRRDMAGILASSDMQRAFVSSLFKEEESVWSVLLGSSYLYAILPQVEGEDIVSVALYHPYNKSLQSVMELGVEREEGKWVVGVPMGLRYGEDGKLLLKLPGRSDLHRSNQGYMGDIRKSALMHLDLKAYESEAQCSMAVLKAIEVGSFQNFMSLIDWKESFLEGGLELSEGDLGRLYSRALARWNEWRNQKFSKREYMFQVEQEGVSLRLMARYSPGRLTRFEVSEVLLAEVENKGWLLVPEFRIAEEVDEDVISQVTLAEARMGVEKSQSIMIASLTREVKIESGYEFEGEEKIPDKQVEELYEAYRTCIEQGEIRSLGTLVACSEGQEEKLLEAIGRDVRAQMSTQSSVEYSEVISGENMAWVVMRIEYHQQVDPEFMAYPVVRSAEGLKILPQYLYYYEHGGGQVIVNTPVLRRIKEVEGEEFLLAYQALRAKFNQLVDSEIDKNDNE</sequence>
<evidence type="ECO:0000313" key="1">
    <source>
        <dbReference type="EMBL" id="MFD2158719.1"/>
    </source>
</evidence>
<proteinExistence type="predicted"/>
<dbReference type="Proteomes" id="UP001597389">
    <property type="component" value="Unassembled WGS sequence"/>
</dbReference>
<name>A0ABW4Z9U5_9BACT</name>
<accession>A0ABW4Z9U5</accession>
<dbReference type="EMBL" id="JBHUJB010000031">
    <property type="protein sequence ID" value="MFD2158719.1"/>
    <property type="molecule type" value="Genomic_DNA"/>
</dbReference>
<evidence type="ECO:0000313" key="2">
    <source>
        <dbReference type="Proteomes" id="UP001597389"/>
    </source>
</evidence>
<gene>
    <name evidence="1" type="ORF">ACFSW8_07415</name>
</gene>
<comment type="caution">
    <text evidence="1">The sequence shown here is derived from an EMBL/GenBank/DDBJ whole genome shotgun (WGS) entry which is preliminary data.</text>
</comment>
<protein>
    <submittedName>
        <fullName evidence="1">Uncharacterized protein</fullName>
    </submittedName>
</protein>
<keyword evidence="2" id="KW-1185">Reference proteome</keyword>
<organism evidence="1 2">
    <name type="scientific">Rubritalea tangerina</name>
    <dbReference type="NCBI Taxonomy" id="430798"/>
    <lineage>
        <taxon>Bacteria</taxon>
        <taxon>Pseudomonadati</taxon>
        <taxon>Verrucomicrobiota</taxon>
        <taxon>Verrucomicrobiia</taxon>
        <taxon>Verrucomicrobiales</taxon>
        <taxon>Rubritaleaceae</taxon>
        <taxon>Rubritalea</taxon>
    </lineage>
</organism>
<reference evidence="2" key="1">
    <citation type="journal article" date="2019" name="Int. J. Syst. Evol. Microbiol.">
        <title>The Global Catalogue of Microorganisms (GCM) 10K type strain sequencing project: providing services to taxonomists for standard genome sequencing and annotation.</title>
        <authorList>
            <consortium name="The Broad Institute Genomics Platform"/>
            <consortium name="The Broad Institute Genome Sequencing Center for Infectious Disease"/>
            <person name="Wu L."/>
            <person name="Ma J."/>
        </authorList>
    </citation>
    <scope>NUCLEOTIDE SEQUENCE [LARGE SCALE GENOMIC DNA]</scope>
    <source>
        <strain evidence="2">CCUG 57942</strain>
    </source>
</reference>